<dbReference type="Gene3D" id="2.30.30.40">
    <property type="entry name" value="SH3 Domains"/>
    <property type="match status" value="1"/>
</dbReference>
<evidence type="ECO:0000313" key="3">
    <source>
        <dbReference type="Proteomes" id="UP000473681"/>
    </source>
</evidence>
<dbReference type="InterPro" id="IPR003646">
    <property type="entry name" value="SH3-like_bac-type"/>
</dbReference>
<dbReference type="Pfam" id="PF08239">
    <property type="entry name" value="SH3_3"/>
    <property type="match status" value="1"/>
</dbReference>
<proteinExistence type="predicted"/>
<reference evidence="2 3" key="1">
    <citation type="submission" date="2019-04" db="EMBL/GenBank/DDBJ databases">
        <title>Genome sequencing of Clostridium botulinum Groups I-IV and Clostridium butyricum.</title>
        <authorList>
            <person name="Brunt J."/>
            <person name="Van Vliet A.H.M."/>
            <person name="Stringer S.C."/>
            <person name="Carter A.T."/>
            <person name="Peck M.W."/>
        </authorList>
    </citation>
    <scope>NUCLEOTIDE SEQUENCE [LARGE SCALE GENOMIC DNA]</scope>
    <source>
        <strain evidence="2 3">CB-K-33E</strain>
    </source>
</reference>
<dbReference type="Proteomes" id="UP000473681">
    <property type="component" value="Unassembled WGS sequence"/>
</dbReference>
<gene>
    <name evidence="2" type="ORF">FDB51_14085</name>
</gene>
<evidence type="ECO:0000259" key="1">
    <source>
        <dbReference type="Pfam" id="PF08239"/>
    </source>
</evidence>
<comment type="caution">
    <text evidence="2">The sequence shown here is derived from an EMBL/GenBank/DDBJ whole genome shotgun (WGS) entry which is preliminary data.</text>
</comment>
<dbReference type="EMBL" id="SWVK01000020">
    <property type="protein sequence ID" value="NFN36222.1"/>
    <property type="molecule type" value="Genomic_DNA"/>
</dbReference>
<dbReference type="AlphaFoldDB" id="A0A846K3R0"/>
<accession>A0A846K3R0</accession>
<dbReference type="RefSeq" id="WP_053342067.1">
    <property type="nucleotide sequence ID" value="NZ_JACBDB010000002.1"/>
</dbReference>
<feature type="domain" description="SH3b" evidence="1">
    <location>
        <begin position="49"/>
        <end position="104"/>
    </location>
</feature>
<name>A0A846K3R0_CLOBO</name>
<organism evidence="2 3">
    <name type="scientific">Clostridium botulinum</name>
    <dbReference type="NCBI Taxonomy" id="1491"/>
    <lineage>
        <taxon>Bacteria</taxon>
        <taxon>Bacillati</taxon>
        <taxon>Bacillota</taxon>
        <taxon>Clostridia</taxon>
        <taxon>Eubacteriales</taxon>
        <taxon>Clostridiaceae</taxon>
        <taxon>Clostridium</taxon>
    </lineage>
</organism>
<evidence type="ECO:0000313" key="2">
    <source>
        <dbReference type="EMBL" id="NFN36222.1"/>
    </source>
</evidence>
<sequence length="109" mass="11979">MKKLFLFGFLSLAILGTTFIMPTTFSTVAYASYNNPATGFWGHIDGTRVAFRESKSVNSNRIKYFSNNESVGIESLNAGTADGYQWSKVTDSNGNTGYVASKYLYTEGD</sequence>
<protein>
    <submittedName>
        <fullName evidence="2">SH3 domain-containing protein</fullName>
    </submittedName>
</protein>
<dbReference type="OrthoDB" id="9813118at2"/>